<dbReference type="AlphaFoldDB" id="A0A7C9VJ61"/>
<gene>
    <name evidence="2" type="ORF">G4V63_31805</name>
</gene>
<keyword evidence="1" id="KW-1133">Transmembrane helix</keyword>
<reference evidence="2" key="1">
    <citation type="submission" date="2020-02" db="EMBL/GenBank/DDBJ databases">
        <title>Draft genome sequence of Candidatus Afipia apatlaquensis IBT-C3, a potential strain for decolorization of textile dyes.</title>
        <authorList>
            <person name="Sanchez-Reyes A."/>
            <person name="Breton-Deval L."/>
            <person name="Mangelson H."/>
            <person name="Sanchez-Flores A."/>
        </authorList>
    </citation>
    <scope>NUCLEOTIDE SEQUENCE [LARGE SCALE GENOMIC DNA]</scope>
    <source>
        <strain evidence="2">IBT-C3</strain>
    </source>
</reference>
<protein>
    <submittedName>
        <fullName evidence="2">DUF1109 domain-containing protein</fullName>
    </submittedName>
</protein>
<keyword evidence="3" id="KW-1185">Reference proteome</keyword>
<name>A0A7C9VJ61_9BRAD</name>
<dbReference type="Proteomes" id="UP000480266">
    <property type="component" value="Unassembled WGS sequence"/>
</dbReference>
<feature type="transmembrane region" description="Helical" evidence="1">
    <location>
        <begin position="100"/>
        <end position="120"/>
    </location>
</feature>
<feature type="transmembrane region" description="Helical" evidence="1">
    <location>
        <begin position="194"/>
        <end position="216"/>
    </location>
</feature>
<sequence length="222" mass="23959">MTSGPESWAMRTEALVKTLSEDLKPVRPRSFRRDAVILGVVAILEFAAFAGAGFMRPDLSHAMHMPSFWWKLASMGAIAISGAAVALFSSDPTKSPKAGLRWLAIAVALIFASGWLIDALEGGFSELVRRLDWQMGLQCTWKMVTLSVPLVVALGVLIQRGAPTDRFGTSLAAALGSAGWGAFIFVFACPSDDVLYIAVWYSVGCAIVTVIGRLILARLVRW</sequence>
<keyword evidence="1" id="KW-0812">Transmembrane</keyword>
<dbReference type="InterPro" id="IPR009495">
    <property type="entry name" value="NrsF"/>
</dbReference>
<evidence type="ECO:0000313" key="2">
    <source>
        <dbReference type="EMBL" id="NGX99608.1"/>
    </source>
</evidence>
<dbReference type="EMBL" id="JAAMRR010001632">
    <property type="protein sequence ID" value="NGX99608.1"/>
    <property type="molecule type" value="Genomic_DNA"/>
</dbReference>
<dbReference type="Pfam" id="PF06532">
    <property type="entry name" value="NrsF"/>
    <property type="match status" value="1"/>
</dbReference>
<proteinExistence type="predicted"/>
<feature type="transmembrane region" description="Helical" evidence="1">
    <location>
        <begin position="68"/>
        <end position="88"/>
    </location>
</feature>
<keyword evidence="1" id="KW-0472">Membrane</keyword>
<feature type="transmembrane region" description="Helical" evidence="1">
    <location>
        <begin position="35"/>
        <end position="56"/>
    </location>
</feature>
<accession>A0A7C9VJ61</accession>
<feature type="transmembrane region" description="Helical" evidence="1">
    <location>
        <begin position="170"/>
        <end position="188"/>
    </location>
</feature>
<evidence type="ECO:0000313" key="3">
    <source>
        <dbReference type="Proteomes" id="UP000480266"/>
    </source>
</evidence>
<evidence type="ECO:0000256" key="1">
    <source>
        <dbReference type="SAM" id="Phobius"/>
    </source>
</evidence>
<feature type="transmembrane region" description="Helical" evidence="1">
    <location>
        <begin position="140"/>
        <end position="158"/>
    </location>
</feature>
<organism evidence="2 3">
    <name type="scientific">Candidatus Afipia apatlaquensis</name>
    <dbReference type="NCBI Taxonomy" id="2712852"/>
    <lineage>
        <taxon>Bacteria</taxon>
        <taxon>Pseudomonadati</taxon>
        <taxon>Pseudomonadota</taxon>
        <taxon>Alphaproteobacteria</taxon>
        <taxon>Hyphomicrobiales</taxon>
        <taxon>Nitrobacteraceae</taxon>
        <taxon>Afipia</taxon>
    </lineage>
</organism>
<comment type="caution">
    <text evidence="2">The sequence shown here is derived from an EMBL/GenBank/DDBJ whole genome shotgun (WGS) entry which is preliminary data.</text>
</comment>